<keyword evidence="10 14" id="KW-0472">Membrane</keyword>
<feature type="domain" description="Gnk2-homologous" evidence="16">
    <location>
        <begin position="147"/>
        <end position="248"/>
    </location>
</feature>
<dbReference type="GO" id="GO:0009506">
    <property type="term" value="C:plasmodesma"/>
    <property type="evidence" value="ECO:0007669"/>
    <property type="project" value="UniProtKB-SubCell"/>
</dbReference>
<evidence type="ECO:0000256" key="1">
    <source>
        <dbReference type="ARBA" id="ARBA00004251"/>
    </source>
</evidence>
<evidence type="ECO:0000313" key="17">
    <source>
        <dbReference type="EMBL" id="GMI72069.1"/>
    </source>
</evidence>
<keyword evidence="11" id="KW-1015">Disulfide bond</keyword>
<dbReference type="Proteomes" id="UP001165190">
    <property type="component" value="Unassembled WGS sequence"/>
</dbReference>
<evidence type="ECO:0000256" key="11">
    <source>
        <dbReference type="ARBA" id="ARBA00023157"/>
    </source>
</evidence>
<evidence type="ECO:0000256" key="10">
    <source>
        <dbReference type="ARBA" id="ARBA00023136"/>
    </source>
</evidence>
<dbReference type="InterPro" id="IPR002902">
    <property type="entry name" value="GNK2"/>
</dbReference>
<sequence>MGFCFSSSPFFFLFISFLVLFPNLKLSPMVESGSDITTLVYKGCAKQAFTDPAGLYSQAISALFQTLVSQSMKLKFYKTTTGTAQTTINGLFQCRGDLTNNDCYNCVSQLPTLSDKLCGSKTIASRIQLHGCYMLYEVAGFAQISGMQMLFKTCGGGGATNGGGNVFEEKRDTAFSFLENGVVSNHGFFATKYQSVYALGQCEGDVGDSDCGDCVRSAVQRAQVECGNSNSGQIYLHKCFITYAYYPNGVPKRSSSSSPSSSLFSHTSSSSSGQDTGKTVAIILGGAAGVGFAVILLMFARNAVKKHDGNC</sequence>
<dbReference type="PANTHER" id="PTHR32080">
    <property type="entry name" value="ANTIFUNGAL PROTEIN GINKBILOBIN-2-LIKE"/>
    <property type="match status" value="1"/>
</dbReference>
<keyword evidence="18" id="KW-1185">Reference proteome</keyword>
<feature type="domain" description="Gnk2-homologous" evidence="16">
    <location>
        <begin position="37"/>
        <end position="141"/>
    </location>
</feature>
<evidence type="ECO:0000256" key="13">
    <source>
        <dbReference type="ARBA" id="ARBA00038393"/>
    </source>
</evidence>
<keyword evidence="2" id="KW-0813">Transport</keyword>
<dbReference type="OrthoDB" id="1926347at2759"/>
<dbReference type="PROSITE" id="PS51473">
    <property type="entry name" value="GNK2"/>
    <property type="match status" value="2"/>
</dbReference>
<dbReference type="InterPro" id="IPR051378">
    <property type="entry name" value="Cell2Cell_Antifungal"/>
</dbReference>
<keyword evidence="5 14" id="KW-0812">Transmembrane</keyword>
<dbReference type="GO" id="GO:0010497">
    <property type="term" value="P:plasmodesmata-mediated intercellular transport"/>
    <property type="evidence" value="ECO:0007669"/>
    <property type="project" value="TreeGrafter"/>
</dbReference>
<dbReference type="FunFam" id="3.30.430.20:FF:000001">
    <property type="entry name" value="cysteine-rich repeat secretory protein 3"/>
    <property type="match status" value="1"/>
</dbReference>
<dbReference type="FunFam" id="3.30.430.20:FF:000008">
    <property type="entry name" value="cysteine-rich repeat secretory protein 3"/>
    <property type="match status" value="1"/>
</dbReference>
<proteinExistence type="inferred from homology"/>
<protein>
    <submittedName>
        <fullName evidence="17">Plasmodesmata-located protein 2</fullName>
    </submittedName>
</protein>
<feature type="chain" id="PRO_5040944529" evidence="15">
    <location>
        <begin position="27"/>
        <end position="311"/>
    </location>
</feature>
<keyword evidence="8" id="KW-0965">Cell junction</keyword>
<name>A0A9W7H6T1_HIBTR</name>
<keyword evidence="4" id="KW-0945">Host-virus interaction</keyword>
<keyword evidence="9 14" id="KW-1133">Transmembrane helix</keyword>
<evidence type="ECO:0000256" key="15">
    <source>
        <dbReference type="SAM" id="SignalP"/>
    </source>
</evidence>
<dbReference type="Gene3D" id="3.30.430.20">
    <property type="entry name" value="Gnk2 domain, C-X8-C-X2-C motif"/>
    <property type="match status" value="2"/>
</dbReference>
<comment type="caution">
    <text evidence="17">The sequence shown here is derived from an EMBL/GenBank/DDBJ whole genome shotgun (WGS) entry which is preliminary data.</text>
</comment>
<dbReference type="CDD" id="cd23509">
    <property type="entry name" value="Gnk2-like"/>
    <property type="match status" value="2"/>
</dbReference>
<evidence type="ECO:0000256" key="6">
    <source>
        <dbReference type="ARBA" id="ARBA00022729"/>
    </source>
</evidence>
<reference evidence="17" key="1">
    <citation type="submission" date="2023-05" db="EMBL/GenBank/DDBJ databases">
        <title>Genome and transcriptome analyses reveal genes involved in the formation of fine ridges on petal epidermal cells in Hibiscus trionum.</title>
        <authorList>
            <person name="Koshimizu S."/>
            <person name="Masuda S."/>
            <person name="Ishii T."/>
            <person name="Shirasu K."/>
            <person name="Hoshino A."/>
            <person name="Arita M."/>
        </authorList>
    </citation>
    <scope>NUCLEOTIDE SEQUENCE</scope>
    <source>
        <strain evidence="17">Hamamatsu line</strain>
    </source>
</reference>
<evidence type="ECO:0000259" key="16">
    <source>
        <dbReference type="PROSITE" id="PS51473"/>
    </source>
</evidence>
<evidence type="ECO:0000256" key="3">
    <source>
        <dbReference type="ARBA" id="ARBA00022475"/>
    </source>
</evidence>
<feature type="transmembrane region" description="Helical" evidence="14">
    <location>
        <begin position="280"/>
        <end position="300"/>
    </location>
</feature>
<evidence type="ECO:0000256" key="4">
    <source>
        <dbReference type="ARBA" id="ARBA00022581"/>
    </source>
</evidence>
<dbReference type="Pfam" id="PF01657">
    <property type="entry name" value="Stress-antifung"/>
    <property type="match status" value="2"/>
</dbReference>
<evidence type="ECO:0000256" key="9">
    <source>
        <dbReference type="ARBA" id="ARBA00022989"/>
    </source>
</evidence>
<keyword evidence="3" id="KW-1003">Cell membrane</keyword>
<keyword evidence="7" id="KW-0677">Repeat</keyword>
<evidence type="ECO:0000313" key="18">
    <source>
        <dbReference type="Proteomes" id="UP001165190"/>
    </source>
</evidence>
<dbReference type="GO" id="GO:0046739">
    <property type="term" value="P:transport of virus in multicellular host"/>
    <property type="evidence" value="ECO:0007669"/>
    <property type="project" value="UniProtKB-ARBA"/>
</dbReference>
<organism evidence="17 18">
    <name type="scientific">Hibiscus trionum</name>
    <name type="common">Flower of an hour</name>
    <dbReference type="NCBI Taxonomy" id="183268"/>
    <lineage>
        <taxon>Eukaryota</taxon>
        <taxon>Viridiplantae</taxon>
        <taxon>Streptophyta</taxon>
        <taxon>Embryophyta</taxon>
        <taxon>Tracheophyta</taxon>
        <taxon>Spermatophyta</taxon>
        <taxon>Magnoliopsida</taxon>
        <taxon>eudicotyledons</taxon>
        <taxon>Gunneridae</taxon>
        <taxon>Pentapetalae</taxon>
        <taxon>rosids</taxon>
        <taxon>malvids</taxon>
        <taxon>Malvales</taxon>
        <taxon>Malvaceae</taxon>
        <taxon>Malvoideae</taxon>
        <taxon>Hibiscus</taxon>
    </lineage>
</organism>
<dbReference type="GO" id="GO:0005886">
    <property type="term" value="C:plasma membrane"/>
    <property type="evidence" value="ECO:0007669"/>
    <property type="project" value="UniProtKB-SubCell"/>
</dbReference>
<comment type="similarity">
    <text evidence="13">Belongs to the cysteine-rich repeat secretory protein family. Plasmodesmata-located proteins (PDLD) subfamily.</text>
</comment>
<evidence type="ECO:0000256" key="12">
    <source>
        <dbReference type="ARBA" id="ARBA00024184"/>
    </source>
</evidence>
<dbReference type="AlphaFoldDB" id="A0A9W7H6T1"/>
<evidence type="ECO:0000256" key="7">
    <source>
        <dbReference type="ARBA" id="ARBA00022737"/>
    </source>
</evidence>
<gene>
    <name evidence="17" type="ORF">HRI_000876200</name>
</gene>
<accession>A0A9W7H6T1</accession>
<dbReference type="EMBL" id="BSYR01000010">
    <property type="protein sequence ID" value="GMI72069.1"/>
    <property type="molecule type" value="Genomic_DNA"/>
</dbReference>
<evidence type="ECO:0000256" key="14">
    <source>
        <dbReference type="SAM" id="Phobius"/>
    </source>
</evidence>
<evidence type="ECO:0000256" key="2">
    <source>
        <dbReference type="ARBA" id="ARBA00022448"/>
    </source>
</evidence>
<evidence type="ECO:0000256" key="5">
    <source>
        <dbReference type="ARBA" id="ARBA00022692"/>
    </source>
</evidence>
<feature type="signal peptide" evidence="15">
    <location>
        <begin position="1"/>
        <end position="26"/>
    </location>
</feature>
<evidence type="ECO:0000256" key="8">
    <source>
        <dbReference type="ARBA" id="ARBA00022949"/>
    </source>
</evidence>
<dbReference type="InterPro" id="IPR038408">
    <property type="entry name" value="GNK2_sf"/>
</dbReference>
<comment type="subcellular location">
    <subcellularLocation>
        <location evidence="12">Cell junction</location>
        <location evidence="12">Plasmodesma</location>
    </subcellularLocation>
    <subcellularLocation>
        <location evidence="1">Cell membrane</location>
        <topology evidence="1">Single-pass type I membrane protein</topology>
    </subcellularLocation>
</comment>
<keyword evidence="6 15" id="KW-0732">Signal</keyword>
<dbReference type="PANTHER" id="PTHR32080:SF24">
    <property type="entry name" value="PLASMODESMATA-LOCATED PROTEIN 2"/>
    <property type="match status" value="1"/>
</dbReference>